<name>A0ABW4DLS3_9BACL</name>
<evidence type="ECO:0000313" key="2">
    <source>
        <dbReference type="EMBL" id="MFD1464286.1"/>
    </source>
</evidence>
<dbReference type="RefSeq" id="WP_377532408.1">
    <property type="nucleotide sequence ID" value="NZ_JBHTES010000002.1"/>
</dbReference>
<keyword evidence="3" id="KW-1185">Reference proteome</keyword>
<dbReference type="EMBL" id="JBHTNZ010000123">
    <property type="protein sequence ID" value="MFD1464286.1"/>
    <property type="molecule type" value="Genomic_DNA"/>
</dbReference>
<dbReference type="Proteomes" id="UP001597340">
    <property type="component" value="Unassembled WGS sequence"/>
</dbReference>
<sequence length="246" mass="26903">MLKLKNTAVILTGVLALTAVAPLAASAQTTSIEFISEHTTSKTQQQIEINSPSDYIHWLKGQAGAEETLEQFSKLSEADQDKFIKYLNDVEVQKQVLKAFASEQDVKLYGGDIVVSHKKGDASSSRVTPMAQNYTVHDSSYGTFMGVNVSELMSTVTYRVEGARGSQKITAVLSGTGLVVHNYNPLVEITVSSESPYTSADRKYAYIVNYFKHTYRGTGGMTYGTIKHTLSGDTQGREGRLISEIL</sequence>
<evidence type="ECO:0000313" key="3">
    <source>
        <dbReference type="Proteomes" id="UP001597340"/>
    </source>
</evidence>
<organism evidence="2 3">
    <name type="scientific">Paenibacillus farraposensis</name>
    <dbReference type="NCBI Taxonomy" id="2807095"/>
    <lineage>
        <taxon>Bacteria</taxon>
        <taxon>Bacillati</taxon>
        <taxon>Bacillota</taxon>
        <taxon>Bacilli</taxon>
        <taxon>Bacillales</taxon>
        <taxon>Paenibacillaceae</taxon>
        <taxon>Paenibacillus</taxon>
    </lineage>
</organism>
<gene>
    <name evidence="2" type="ORF">ACFQ5D_23860</name>
</gene>
<protein>
    <submittedName>
        <fullName evidence="2">Uncharacterized protein</fullName>
    </submittedName>
</protein>
<proteinExistence type="predicted"/>
<feature type="signal peptide" evidence="1">
    <location>
        <begin position="1"/>
        <end position="27"/>
    </location>
</feature>
<comment type="caution">
    <text evidence="2">The sequence shown here is derived from an EMBL/GenBank/DDBJ whole genome shotgun (WGS) entry which is preliminary data.</text>
</comment>
<reference evidence="3" key="1">
    <citation type="journal article" date="2019" name="Int. J. Syst. Evol. Microbiol.">
        <title>The Global Catalogue of Microorganisms (GCM) 10K type strain sequencing project: providing services to taxonomists for standard genome sequencing and annotation.</title>
        <authorList>
            <consortium name="The Broad Institute Genomics Platform"/>
            <consortium name="The Broad Institute Genome Sequencing Center for Infectious Disease"/>
            <person name="Wu L."/>
            <person name="Ma J."/>
        </authorList>
    </citation>
    <scope>NUCLEOTIDE SEQUENCE [LARGE SCALE GENOMIC DNA]</scope>
    <source>
        <strain evidence="3">CCM 9147</strain>
    </source>
</reference>
<accession>A0ABW4DLS3</accession>
<evidence type="ECO:0000256" key="1">
    <source>
        <dbReference type="SAM" id="SignalP"/>
    </source>
</evidence>
<feature type="chain" id="PRO_5046558399" evidence="1">
    <location>
        <begin position="28"/>
        <end position="246"/>
    </location>
</feature>
<keyword evidence="1" id="KW-0732">Signal</keyword>